<reference evidence="1 2" key="1">
    <citation type="journal article" date="2022" name="bioRxiv">
        <title>An ancient truncated duplication of the anti-Mullerian hormone receptor type 2 gene is a potential conserved master sex determinant in the Pangasiidae catfish family.</title>
        <authorList>
            <person name="Wen M."/>
            <person name="Pan Q."/>
            <person name="Jouanno E."/>
            <person name="Montfort J."/>
            <person name="Zahm M."/>
            <person name="Cabau C."/>
            <person name="Klopp C."/>
            <person name="Iampietro C."/>
            <person name="Roques C."/>
            <person name="Bouchez O."/>
            <person name="Castinel A."/>
            <person name="Donnadieu C."/>
            <person name="Parrinello H."/>
            <person name="Poncet C."/>
            <person name="Belmonte E."/>
            <person name="Gautier V."/>
            <person name="Avarre J.-C."/>
            <person name="Dugue R."/>
            <person name="Gustiano R."/>
            <person name="Ha T.T.T."/>
            <person name="Campet M."/>
            <person name="Sriphairoj K."/>
            <person name="Ribolli J."/>
            <person name="de Almeida F.L."/>
            <person name="Desvignes T."/>
            <person name="Postlethwait J.H."/>
            <person name="Bucao C.F."/>
            <person name="Robinson-Rechavi M."/>
            <person name="Bobe J."/>
            <person name="Herpin A."/>
            <person name="Guiguen Y."/>
        </authorList>
    </citation>
    <scope>NUCLEOTIDE SEQUENCE [LARGE SCALE GENOMIC DNA]</scope>
    <source>
        <strain evidence="1">YG-Dec2019</strain>
    </source>
</reference>
<dbReference type="EMBL" id="CM040468">
    <property type="protein sequence ID" value="MCI4386976.1"/>
    <property type="molecule type" value="Genomic_DNA"/>
</dbReference>
<comment type="caution">
    <text evidence="1">The sequence shown here is derived from an EMBL/GenBank/DDBJ whole genome shotgun (WGS) entry which is preliminary data.</text>
</comment>
<dbReference type="Proteomes" id="UP000829447">
    <property type="component" value="Linkage Group LG15"/>
</dbReference>
<evidence type="ECO:0000313" key="2">
    <source>
        <dbReference type="Proteomes" id="UP000829447"/>
    </source>
</evidence>
<protein>
    <submittedName>
        <fullName evidence="1">Uncharacterized protein</fullName>
    </submittedName>
</protein>
<keyword evidence="2" id="KW-1185">Reference proteome</keyword>
<proteinExistence type="predicted"/>
<organism evidence="1 2">
    <name type="scientific">Pangasianodon gigas</name>
    <name type="common">Mekong giant catfish</name>
    <name type="synonym">Pangasius gigas</name>
    <dbReference type="NCBI Taxonomy" id="30993"/>
    <lineage>
        <taxon>Eukaryota</taxon>
        <taxon>Metazoa</taxon>
        <taxon>Chordata</taxon>
        <taxon>Craniata</taxon>
        <taxon>Vertebrata</taxon>
        <taxon>Euteleostomi</taxon>
        <taxon>Actinopterygii</taxon>
        <taxon>Neopterygii</taxon>
        <taxon>Teleostei</taxon>
        <taxon>Ostariophysi</taxon>
        <taxon>Siluriformes</taxon>
        <taxon>Pangasiidae</taxon>
        <taxon>Pangasianodon</taxon>
    </lineage>
</organism>
<accession>A0ACC5X7Q5</accession>
<sequence length="153" mass="17124">MVYQIVWRGLEGGGARLLPPLLSEQSWGVHSHQAFLLFCLAVGPNDVSLQWHSNGRRLETPVTEYRHALGADAVLVSSWVREEPLGKDAQYQCSAVSGAGNDTSKIDLRLSSRDEANAVSEELNQWRAALAEHEQQFHNWKKIWESCDGQDVL</sequence>
<evidence type="ECO:0000313" key="1">
    <source>
        <dbReference type="EMBL" id="MCI4386976.1"/>
    </source>
</evidence>
<name>A0ACC5X7Q5_PANGG</name>
<gene>
    <name evidence="1" type="ORF">PGIGA_G00068900</name>
</gene>